<evidence type="ECO:0000256" key="9">
    <source>
        <dbReference type="ARBA" id="ARBA00023204"/>
    </source>
</evidence>
<dbReference type="RefSeq" id="WP_073303784.1">
    <property type="nucleotide sequence ID" value="NZ_FRAW01000011.1"/>
</dbReference>
<evidence type="ECO:0000256" key="7">
    <source>
        <dbReference type="ARBA" id="ARBA00022840"/>
    </source>
</evidence>
<feature type="domain" description="RecC C-terminal" evidence="11">
    <location>
        <begin position="888"/>
        <end position="1106"/>
    </location>
</feature>
<dbReference type="GO" id="GO:0003677">
    <property type="term" value="F:DNA binding"/>
    <property type="evidence" value="ECO:0007669"/>
    <property type="project" value="UniProtKB-KW"/>
</dbReference>
<dbReference type="Proteomes" id="UP000184275">
    <property type="component" value="Unassembled WGS sequence"/>
</dbReference>
<keyword evidence="8" id="KW-0238">DNA-binding</keyword>
<keyword evidence="4" id="KW-0378">Hydrolase</keyword>
<protein>
    <submittedName>
        <fullName evidence="12">DNA helicase/exodeoxyribonuclease V, gamma subunit</fullName>
    </submittedName>
</protein>
<evidence type="ECO:0000256" key="5">
    <source>
        <dbReference type="ARBA" id="ARBA00022806"/>
    </source>
</evidence>
<dbReference type="InterPro" id="IPR011335">
    <property type="entry name" value="Restrct_endonuc-II-like"/>
</dbReference>
<keyword evidence="5 12" id="KW-0347">Helicase</keyword>
<evidence type="ECO:0000313" key="13">
    <source>
        <dbReference type="Proteomes" id="UP000184275"/>
    </source>
</evidence>
<keyword evidence="13" id="KW-1185">Reference proteome</keyword>
<dbReference type="Gene3D" id="3.40.50.300">
    <property type="entry name" value="P-loop containing nucleotide triphosphate hydrolases"/>
    <property type="match status" value="2"/>
</dbReference>
<sequence>MALHLKFALNLDTIADEMIDEISKKWKNPFDAPVLIFSDYKLEQWFRLKWTEKKGVLANLNRKSLDRFLFEILGGDEPIENSDGETTIRKKLSADMLRNVIVAYIQNLAFSGNLQGNAEKFYGNKKKVVEELDEKVAEYLFIKHTESESTIQWKLDDLRLFDFSSKMATLFLEYETSRPSNFLSGANGILDCWKEGNLQSFFLDKNKKEMENESWERQLYSKIFHRQNGNSESLLTEAFKKVDSQNTYLTLPFMYKACQKNGKTEFLFPQDKPVFILGLSGMGQFYRVVLQDFAKNHEVFAYIQNPCMEFWEDLPGKKIDIKTFYNANGNASDDLENLGTTENELLRAWGRAGRDNIGLWCLADDYQGGFGEEVKTQAPYKETLELYGEEKEALNRKEKTLLSEIQRMVAHRDNQFSEEFEPKCDSSLTLTAAPNPIREVEAIHSRICQLLLEGASIRDILVVCPQLSDYRSAIQQVFDQCEKGSEEGVHLPFVIVDSDAQTSFVGNALANLFAVKKKKALSRLEFFALMRNPVVQEARGIDPNEISYWEKWISGMNVYRDHTEKSNAKEDWLDGVKRLLLSRLTDNCVGEYMPYADMQSADDGTLNRFADAVESLENWIQMPELQGEDFEILHSFREFLNSWLSMPNPPKHLTGETIVLQSVLKAFEDLKYLFALNRESISWNLISQVLQNAAQSSEYSYGSPFINGVTFMKFAPNRTIPVKHLFFMGANAKDFPGAQSFDSLDLRKNLPWKGDDTPVEKNRYAFLCQLMSTGESFHISYQNMYLPKDEELYPSSVVNDLKEALQKALNRLPNLSEELSKAEKLLPEIKIDIDETRPSSELFTAREHRNKMTREKFNQENRLQSKVENIHSQENSENHLERKNLPEMVTAYSIRQFLEFPFAFQVNKLLGLENTEENPEKIPMEPIELNALENSSWLKALVSQKLGIALTEKEMLDKEKLILAGKIPAVPFGDLIWEKLEKKAEEFASKIKDDYQDEGWKFLPCKMECHILQQNNGEEKPWTLVGNVAIVACKGNEVELISVKNRSFKDKDYLENYAAALALVREGKQVKIRVYSVKDKNEIEFKEKIVLENEASRSAKATEILQNIYNEMNVQSYRGIFPFSLRQKSVESIAKFKEELSNADEWKYFAGKDLFDLYDSGIYSEEERTNFSTVWMEAKEKMKKLLPDFDFEKAENKKGK</sequence>
<evidence type="ECO:0000256" key="6">
    <source>
        <dbReference type="ARBA" id="ARBA00022839"/>
    </source>
</evidence>
<reference evidence="13" key="1">
    <citation type="submission" date="2016-11" db="EMBL/GenBank/DDBJ databases">
        <authorList>
            <person name="Varghese N."/>
            <person name="Submissions S."/>
        </authorList>
    </citation>
    <scope>NUCLEOTIDE SEQUENCE [LARGE SCALE GENOMIC DNA]</scope>
    <source>
        <strain evidence="13">UWOS</strain>
    </source>
</reference>
<organism evidence="12 13">
    <name type="scientific">Fibrobacter intestinalis</name>
    <dbReference type="NCBI Taxonomy" id="28122"/>
    <lineage>
        <taxon>Bacteria</taxon>
        <taxon>Pseudomonadati</taxon>
        <taxon>Fibrobacterota</taxon>
        <taxon>Fibrobacteria</taxon>
        <taxon>Fibrobacterales</taxon>
        <taxon>Fibrobacteraceae</taxon>
        <taxon>Fibrobacter</taxon>
    </lineage>
</organism>
<evidence type="ECO:0000256" key="1">
    <source>
        <dbReference type="ARBA" id="ARBA00022722"/>
    </source>
</evidence>
<dbReference type="GO" id="GO:0006281">
    <property type="term" value="P:DNA repair"/>
    <property type="evidence" value="ECO:0007669"/>
    <property type="project" value="UniProtKB-KW"/>
</dbReference>
<gene>
    <name evidence="12" type="ORF">SAMN05720469_11120</name>
</gene>
<dbReference type="SUPFAM" id="SSF52980">
    <property type="entry name" value="Restriction endonuclease-like"/>
    <property type="match status" value="1"/>
</dbReference>
<dbReference type="Pfam" id="PF04257">
    <property type="entry name" value="Exonuc_V_gamma"/>
    <property type="match status" value="1"/>
</dbReference>
<dbReference type="InterPro" id="IPR041500">
    <property type="entry name" value="RecC_C"/>
</dbReference>
<dbReference type="GO" id="GO:0004386">
    <property type="term" value="F:helicase activity"/>
    <property type="evidence" value="ECO:0007669"/>
    <property type="project" value="UniProtKB-KW"/>
</dbReference>
<dbReference type="GO" id="GO:0006310">
    <property type="term" value="P:DNA recombination"/>
    <property type="evidence" value="ECO:0007669"/>
    <property type="project" value="TreeGrafter"/>
</dbReference>
<dbReference type="GO" id="GO:0005524">
    <property type="term" value="F:ATP binding"/>
    <property type="evidence" value="ECO:0007669"/>
    <property type="project" value="UniProtKB-KW"/>
</dbReference>
<dbReference type="PANTHER" id="PTHR30591:SF1">
    <property type="entry name" value="RECBCD ENZYME SUBUNIT RECC"/>
    <property type="match status" value="1"/>
</dbReference>
<evidence type="ECO:0000313" key="12">
    <source>
        <dbReference type="EMBL" id="SHK60251.1"/>
    </source>
</evidence>
<dbReference type="GO" id="GO:0140097">
    <property type="term" value="F:catalytic activity, acting on DNA"/>
    <property type="evidence" value="ECO:0007669"/>
    <property type="project" value="UniProtKB-ARBA"/>
</dbReference>
<keyword evidence="6" id="KW-0269">Exonuclease</keyword>
<keyword evidence="2" id="KW-0547">Nucleotide-binding</keyword>
<dbReference type="Pfam" id="PF17946">
    <property type="entry name" value="RecC_C"/>
    <property type="match status" value="1"/>
</dbReference>
<dbReference type="GO" id="GO:0004527">
    <property type="term" value="F:exonuclease activity"/>
    <property type="evidence" value="ECO:0007669"/>
    <property type="project" value="UniProtKB-KW"/>
</dbReference>
<evidence type="ECO:0000256" key="2">
    <source>
        <dbReference type="ARBA" id="ARBA00022741"/>
    </source>
</evidence>
<name>A0A1M6TTI7_9BACT</name>
<dbReference type="InterPro" id="IPR027417">
    <property type="entry name" value="P-loop_NTPase"/>
</dbReference>
<keyword evidence="1" id="KW-0540">Nuclease</keyword>
<evidence type="ECO:0000259" key="11">
    <source>
        <dbReference type="Pfam" id="PF17946"/>
    </source>
</evidence>
<dbReference type="SUPFAM" id="SSF52540">
    <property type="entry name" value="P-loop containing nucleoside triphosphate hydrolases"/>
    <property type="match status" value="2"/>
</dbReference>
<evidence type="ECO:0000256" key="4">
    <source>
        <dbReference type="ARBA" id="ARBA00022801"/>
    </source>
</evidence>
<keyword evidence="7" id="KW-0067">ATP-binding</keyword>
<feature type="coiled-coil region" evidence="10">
    <location>
        <begin position="798"/>
        <end position="825"/>
    </location>
</feature>
<accession>A0A1M6TTI7</accession>
<dbReference type="Gene3D" id="1.10.10.160">
    <property type="match status" value="1"/>
</dbReference>
<dbReference type="InterPro" id="IPR013986">
    <property type="entry name" value="DExx_box_DNA_helicase_dom_sf"/>
</dbReference>
<keyword evidence="10" id="KW-0175">Coiled coil</keyword>
<dbReference type="AlphaFoldDB" id="A0A1M6TTI7"/>
<evidence type="ECO:0000256" key="3">
    <source>
        <dbReference type="ARBA" id="ARBA00022763"/>
    </source>
</evidence>
<dbReference type="EMBL" id="FRAW01000011">
    <property type="protein sequence ID" value="SHK60251.1"/>
    <property type="molecule type" value="Genomic_DNA"/>
</dbReference>
<keyword evidence="9" id="KW-0234">DNA repair</keyword>
<dbReference type="PANTHER" id="PTHR30591">
    <property type="entry name" value="RECBCD ENZYME SUBUNIT RECC"/>
    <property type="match status" value="1"/>
</dbReference>
<proteinExistence type="predicted"/>
<keyword evidence="3" id="KW-0227">DNA damage</keyword>
<evidence type="ECO:0000256" key="8">
    <source>
        <dbReference type="ARBA" id="ARBA00023125"/>
    </source>
</evidence>
<evidence type="ECO:0000256" key="10">
    <source>
        <dbReference type="SAM" id="Coils"/>
    </source>
</evidence>
<dbReference type="Gene3D" id="3.40.50.10930">
    <property type="match status" value="1"/>
</dbReference>